<dbReference type="AlphaFoldDB" id="A4BUU6"/>
<gene>
    <name evidence="4" type="ORF">NB231_01828</name>
</gene>
<dbReference type="STRING" id="314278.NB231_01828"/>
<reference evidence="4 5" key="1">
    <citation type="submission" date="2006-02" db="EMBL/GenBank/DDBJ databases">
        <authorList>
            <person name="Waterbury J."/>
            <person name="Ferriera S."/>
            <person name="Johnson J."/>
            <person name="Kravitz S."/>
            <person name="Halpern A."/>
            <person name="Remington K."/>
            <person name="Beeson K."/>
            <person name="Tran B."/>
            <person name="Rogers Y.-H."/>
            <person name="Friedman R."/>
            <person name="Venter J.C."/>
        </authorList>
    </citation>
    <scope>NUCLEOTIDE SEQUENCE [LARGE SCALE GENOMIC DNA]</scope>
    <source>
        <strain evidence="4 5">Nb-231</strain>
    </source>
</reference>
<evidence type="ECO:0000259" key="3">
    <source>
        <dbReference type="PROSITE" id="PS51635"/>
    </source>
</evidence>
<dbReference type="InterPro" id="IPR016035">
    <property type="entry name" value="Acyl_Trfase/lysoPLipase"/>
</dbReference>
<dbReference type="HOGENOM" id="CLU_042893_0_0_6"/>
<name>A4BUU6_9GAMM</name>
<dbReference type="InterPro" id="IPR002641">
    <property type="entry name" value="PNPLA_dom"/>
</dbReference>
<feature type="active site" description="Proton acceptor" evidence="2">
    <location>
        <position position="179"/>
    </location>
</feature>
<keyword evidence="2" id="KW-0378">Hydrolase</keyword>
<dbReference type="Proteomes" id="UP000003374">
    <property type="component" value="Unassembled WGS sequence"/>
</dbReference>
<dbReference type="SUPFAM" id="SSF52151">
    <property type="entry name" value="FabD/lysophospholipase-like"/>
    <property type="match status" value="1"/>
</dbReference>
<evidence type="ECO:0000313" key="5">
    <source>
        <dbReference type="Proteomes" id="UP000003374"/>
    </source>
</evidence>
<dbReference type="Pfam" id="PF01734">
    <property type="entry name" value="Patatin"/>
    <property type="match status" value="1"/>
</dbReference>
<dbReference type="PROSITE" id="PS51635">
    <property type="entry name" value="PNPLA"/>
    <property type="match status" value="1"/>
</dbReference>
<keyword evidence="5" id="KW-1185">Reference proteome</keyword>
<comment type="caution">
    <text evidence="2">Lacks conserved residue(s) required for the propagation of feature annotation.</text>
</comment>
<proteinExistence type="predicted"/>
<dbReference type="GO" id="GO:0016787">
    <property type="term" value="F:hydrolase activity"/>
    <property type="evidence" value="ECO:0007669"/>
    <property type="project" value="UniProtKB-UniRule"/>
</dbReference>
<feature type="domain" description="PNPLA" evidence="3">
    <location>
        <begin position="1"/>
        <end position="192"/>
    </location>
</feature>
<evidence type="ECO:0000256" key="1">
    <source>
        <dbReference type="ARBA" id="ARBA00023098"/>
    </source>
</evidence>
<dbReference type="EMBL" id="AAOF01000020">
    <property type="protein sequence ID" value="EAR20550.1"/>
    <property type="molecule type" value="Genomic_DNA"/>
</dbReference>
<sequence>MLPPRARNPFPVICGTSAGAINAAVVATHTAHFRAGIRGLEIIWSNFHAHHIYVTRFSRLTLNAVRWLIALFFAGIGARRPVSLLDNEPLRALLARRLRFERINRAIEVGGLRALAITASSYGSGESVSFFQGSPELHGWRRARRVGRPAQIRLEHLLASAGIPAIFPAVAINREYFGDGSIRHLAPISPALHLGANRILVIGVGEDSRQSPKYKEALLRPPSLAQIAGHLLDSAFLDTLEGDLERVERINRTVSLIPEEIRRRENVGLHPVEVLTISPSDSLTAIAARHAYELPLSMRFFLRGSGATKSSGSTVMSYLLFERGYCRELINLGYADALRQKNKILPFLGYAPVAVYGAVDSPQQDFR</sequence>
<keyword evidence="1 2" id="KW-0443">Lipid metabolism</keyword>
<feature type="short sequence motif" description="GXSXG" evidence="2">
    <location>
        <begin position="15"/>
        <end position="19"/>
    </location>
</feature>
<keyword evidence="2" id="KW-0442">Lipid degradation</keyword>
<dbReference type="eggNOG" id="COG1752">
    <property type="taxonomic scope" value="Bacteria"/>
</dbReference>
<feature type="active site" description="Nucleophile" evidence="2">
    <location>
        <position position="17"/>
    </location>
</feature>
<dbReference type="Gene3D" id="3.40.1090.10">
    <property type="entry name" value="Cytosolic phospholipase A2 catalytic domain"/>
    <property type="match status" value="1"/>
</dbReference>
<accession>A4BUU6</accession>
<comment type="caution">
    <text evidence="4">The sequence shown here is derived from an EMBL/GenBank/DDBJ whole genome shotgun (WGS) entry which is preliminary data.</text>
</comment>
<organism evidence="4 5">
    <name type="scientific">Nitrococcus mobilis Nb-231</name>
    <dbReference type="NCBI Taxonomy" id="314278"/>
    <lineage>
        <taxon>Bacteria</taxon>
        <taxon>Pseudomonadati</taxon>
        <taxon>Pseudomonadota</taxon>
        <taxon>Gammaproteobacteria</taxon>
        <taxon>Chromatiales</taxon>
        <taxon>Ectothiorhodospiraceae</taxon>
        <taxon>Nitrococcus</taxon>
    </lineage>
</organism>
<dbReference type="GO" id="GO:0016042">
    <property type="term" value="P:lipid catabolic process"/>
    <property type="evidence" value="ECO:0007669"/>
    <property type="project" value="UniProtKB-UniRule"/>
</dbReference>
<protein>
    <submittedName>
        <fullName evidence="4">Patatin</fullName>
    </submittedName>
</protein>
<evidence type="ECO:0000256" key="2">
    <source>
        <dbReference type="PROSITE-ProRule" id="PRU01161"/>
    </source>
</evidence>
<evidence type="ECO:0000313" key="4">
    <source>
        <dbReference type="EMBL" id="EAR20550.1"/>
    </source>
</evidence>